<proteinExistence type="predicted"/>
<dbReference type="AlphaFoldDB" id="A0ABD1FY00"/>
<organism evidence="4 5">
    <name type="scientific">Salvia divinorum</name>
    <name type="common">Maria pastora</name>
    <name type="synonym">Diviner's sage</name>
    <dbReference type="NCBI Taxonomy" id="28513"/>
    <lineage>
        <taxon>Eukaryota</taxon>
        <taxon>Viridiplantae</taxon>
        <taxon>Streptophyta</taxon>
        <taxon>Embryophyta</taxon>
        <taxon>Tracheophyta</taxon>
        <taxon>Spermatophyta</taxon>
        <taxon>Magnoliopsida</taxon>
        <taxon>eudicotyledons</taxon>
        <taxon>Gunneridae</taxon>
        <taxon>Pentapetalae</taxon>
        <taxon>asterids</taxon>
        <taxon>lamiids</taxon>
        <taxon>Lamiales</taxon>
        <taxon>Lamiaceae</taxon>
        <taxon>Nepetoideae</taxon>
        <taxon>Mentheae</taxon>
        <taxon>Salviinae</taxon>
        <taxon>Salvia</taxon>
        <taxon>Salvia subgen. Calosphace</taxon>
    </lineage>
</organism>
<dbReference type="SUPFAM" id="SSF49723">
    <property type="entry name" value="Lipase/lipooxygenase domain (PLAT/LH2 domain)"/>
    <property type="match status" value="1"/>
</dbReference>
<gene>
    <name evidence="4" type="ORF">AAHA92_29317</name>
</gene>
<dbReference type="Pfam" id="PF06232">
    <property type="entry name" value="ATS3"/>
    <property type="match status" value="1"/>
</dbReference>
<dbReference type="EMBL" id="JBEAFC010000011">
    <property type="protein sequence ID" value="KAL1536713.1"/>
    <property type="molecule type" value="Genomic_DNA"/>
</dbReference>
<name>A0ABD1FY00_SALDI</name>
<dbReference type="PANTHER" id="PTHR31718">
    <property type="entry name" value="PLAT DOMAIN-CONTAINING PROTEIN"/>
    <property type="match status" value="1"/>
</dbReference>
<dbReference type="PROSITE" id="PS50095">
    <property type="entry name" value="PLAT"/>
    <property type="match status" value="1"/>
</dbReference>
<accession>A0ABD1FY00</accession>
<comment type="caution">
    <text evidence="4">The sequence shown here is derived from an EMBL/GenBank/DDBJ whole genome shotgun (WGS) entry which is preliminary data.</text>
</comment>
<dbReference type="InterPro" id="IPR001024">
    <property type="entry name" value="PLAT/LH2_dom"/>
</dbReference>
<feature type="chain" id="PRO_5044763193" evidence="2">
    <location>
        <begin position="22"/>
        <end position="158"/>
    </location>
</feature>
<protein>
    <submittedName>
        <fullName evidence="4">PLAT domain-containing protein 3-like</fullName>
    </submittedName>
</protein>
<dbReference type="Gene3D" id="2.60.60.20">
    <property type="entry name" value="PLAT/LH2 domain"/>
    <property type="match status" value="1"/>
</dbReference>
<dbReference type="InterPro" id="IPR036392">
    <property type="entry name" value="PLAT/LH2_dom_sf"/>
</dbReference>
<dbReference type="PANTHER" id="PTHR31718:SF0">
    <property type="entry name" value="PLAT DOMAIN-CONTAINING PROTEIN 2"/>
    <property type="match status" value="1"/>
</dbReference>
<sequence>MEIKHLILSFLILSSIIYTNANSSDCIYTIYVQTADIPSAGTSANVSIFVGDDYKDELSISNLKDWGLMGSTHNYFRVGETDLFSLKGPCLRGPICSLIIVLSGYDNWFCDFIEITSVALGKSCSQKHFVVNKWLDINKGSALILQDECVSEYGSLRG</sequence>
<evidence type="ECO:0000313" key="5">
    <source>
        <dbReference type="Proteomes" id="UP001567538"/>
    </source>
</evidence>
<evidence type="ECO:0000256" key="2">
    <source>
        <dbReference type="SAM" id="SignalP"/>
    </source>
</evidence>
<dbReference type="InterPro" id="IPR010417">
    <property type="entry name" value="Embryo-specific_ATS3"/>
</dbReference>
<evidence type="ECO:0000313" key="4">
    <source>
        <dbReference type="EMBL" id="KAL1536713.1"/>
    </source>
</evidence>
<keyword evidence="5" id="KW-1185">Reference proteome</keyword>
<evidence type="ECO:0000256" key="1">
    <source>
        <dbReference type="PROSITE-ProRule" id="PRU00152"/>
    </source>
</evidence>
<reference evidence="4 5" key="1">
    <citation type="submission" date="2024-06" db="EMBL/GenBank/DDBJ databases">
        <title>A chromosome level genome sequence of Diviner's sage (Salvia divinorum).</title>
        <authorList>
            <person name="Ford S.A."/>
            <person name="Ro D.-K."/>
            <person name="Ness R.W."/>
            <person name="Phillips M.A."/>
        </authorList>
    </citation>
    <scope>NUCLEOTIDE SEQUENCE [LARGE SCALE GENOMIC DNA]</scope>
    <source>
        <strain evidence="4">SAF-2024a</strain>
        <tissue evidence="4">Leaf</tissue>
    </source>
</reference>
<keyword evidence="2" id="KW-0732">Signal</keyword>
<dbReference type="Proteomes" id="UP001567538">
    <property type="component" value="Unassembled WGS sequence"/>
</dbReference>
<evidence type="ECO:0000259" key="3">
    <source>
        <dbReference type="PROSITE" id="PS50095"/>
    </source>
</evidence>
<comment type="caution">
    <text evidence="1">Lacks conserved residue(s) required for the propagation of feature annotation.</text>
</comment>
<feature type="signal peptide" evidence="2">
    <location>
        <begin position="1"/>
        <end position="21"/>
    </location>
</feature>
<feature type="domain" description="PLAT" evidence="3">
    <location>
        <begin position="26"/>
        <end position="149"/>
    </location>
</feature>